<keyword evidence="4" id="KW-1185">Reference proteome</keyword>
<dbReference type="Proteomes" id="UP000600547">
    <property type="component" value="Unassembled WGS sequence"/>
</dbReference>
<evidence type="ECO:0000313" key="3">
    <source>
        <dbReference type="EMBL" id="GGM31800.1"/>
    </source>
</evidence>
<dbReference type="Pfam" id="PF12850">
    <property type="entry name" value="Metallophos_2"/>
    <property type="match status" value="1"/>
</dbReference>
<protein>
    <submittedName>
        <fullName evidence="3">Metallophosphoesterase</fullName>
    </submittedName>
</protein>
<evidence type="ECO:0000256" key="1">
    <source>
        <dbReference type="ARBA" id="ARBA00008950"/>
    </source>
</evidence>
<dbReference type="RefSeq" id="WP_110830304.1">
    <property type="nucleotide sequence ID" value="NZ_BMQG01000001.1"/>
</dbReference>
<dbReference type="InterPro" id="IPR011152">
    <property type="entry name" value="Pesterase_MJ0912"/>
</dbReference>
<comment type="caution">
    <text evidence="3">The sequence shown here is derived from an EMBL/GenBank/DDBJ whole genome shotgun (WGS) entry which is preliminary data.</text>
</comment>
<dbReference type="EMBL" id="BMQG01000001">
    <property type="protein sequence ID" value="GGM31800.1"/>
    <property type="molecule type" value="Genomic_DNA"/>
</dbReference>
<dbReference type="InterPro" id="IPR029052">
    <property type="entry name" value="Metallo-depent_PP-like"/>
</dbReference>
<feature type="domain" description="Calcineurin-like phosphoesterase" evidence="2">
    <location>
        <begin position="1"/>
        <end position="204"/>
    </location>
</feature>
<dbReference type="PANTHER" id="PTHR42850">
    <property type="entry name" value="METALLOPHOSPHOESTERASE"/>
    <property type="match status" value="1"/>
</dbReference>
<dbReference type="AlphaFoldDB" id="A0A8H9GMG1"/>
<dbReference type="PIRSF" id="PIRSF000883">
    <property type="entry name" value="Pesterase_MJ0912"/>
    <property type="match status" value="1"/>
</dbReference>
<dbReference type="GO" id="GO:0005737">
    <property type="term" value="C:cytoplasm"/>
    <property type="evidence" value="ECO:0007669"/>
    <property type="project" value="TreeGrafter"/>
</dbReference>
<sequence length="284" mass="31164">MRIAVLADIHGNADALEAVLRDAQAQGAGRLIVNGDVVNRGPDSVQVMQTLLDRDDVTFTLGNHDDLLRLWQARSDALPADWYADPFWGATAWSTEQLDRAGLLHVPASWPMTVDLDEPGLPRVQIAHGTRDHYRESLSDRTDPARLDGLVAAPDGGQYGVIVGSHIHRPVQHDHRGTLILNTGAVGSPATGDPRAQYLLLDARADGWHATLRAVPYDRTGVLGRFQSSGLLRTGLSAQIFRDEIVTARSLYTPYWAWTEEARQPRTPATWAAFLHSHPEAQTA</sequence>
<name>A0A8H9GMG1_9DEIO</name>
<dbReference type="InterPro" id="IPR050126">
    <property type="entry name" value="Ap4A_hydrolase"/>
</dbReference>
<proteinExistence type="inferred from homology"/>
<comment type="similarity">
    <text evidence="1">Belongs to the metallophosphoesterase superfamily. YfcE family.</text>
</comment>
<organism evidence="3 4">
    <name type="scientific">Deinococcus arenae</name>
    <dbReference type="NCBI Taxonomy" id="1452751"/>
    <lineage>
        <taxon>Bacteria</taxon>
        <taxon>Thermotogati</taxon>
        <taxon>Deinococcota</taxon>
        <taxon>Deinococci</taxon>
        <taxon>Deinococcales</taxon>
        <taxon>Deinococcaceae</taxon>
        <taxon>Deinococcus</taxon>
    </lineage>
</organism>
<evidence type="ECO:0000313" key="4">
    <source>
        <dbReference type="Proteomes" id="UP000600547"/>
    </source>
</evidence>
<accession>A0A8H9GMG1</accession>
<dbReference type="GO" id="GO:0016791">
    <property type="term" value="F:phosphatase activity"/>
    <property type="evidence" value="ECO:0007669"/>
    <property type="project" value="TreeGrafter"/>
</dbReference>
<evidence type="ECO:0000259" key="2">
    <source>
        <dbReference type="Pfam" id="PF12850"/>
    </source>
</evidence>
<gene>
    <name evidence="3" type="ORF">GCM10008956_04970</name>
</gene>
<reference evidence="4" key="1">
    <citation type="journal article" date="2019" name="Int. J. Syst. Evol. Microbiol.">
        <title>The Global Catalogue of Microorganisms (GCM) 10K type strain sequencing project: providing services to taxonomists for standard genome sequencing and annotation.</title>
        <authorList>
            <consortium name="The Broad Institute Genomics Platform"/>
            <consortium name="The Broad Institute Genome Sequencing Center for Infectious Disease"/>
            <person name="Wu L."/>
            <person name="Ma J."/>
        </authorList>
    </citation>
    <scope>NUCLEOTIDE SEQUENCE [LARGE SCALE GENOMIC DNA]</scope>
    <source>
        <strain evidence="4">JCM 31047</strain>
    </source>
</reference>
<dbReference type="InterPro" id="IPR024654">
    <property type="entry name" value="Calcineurin-like_PHP_lpxH"/>
</dbReference>
<dbReference type="PANTHER" id="PTHR42850:SF2">
    <property type="entry name" value="BLL5683 PROTEIN"/>
    <property type="match status" value="1"/>
</dbReference>
<dbReference type="Gene3D" id="3.60.21.10">
    <property type="match status" value="1"/>
</dbReference>
<dbReference type="SUPFAM" id="SSF56300">
    <property type="entry name" value="Metallo-dependent phosphatases"/>
    <property type="match status" value="1"/>
</dbReference>